<keyword evidence="2" id="KW-0732">Signal</keyword>
<evidence type="ECO:0000313" key="4">
    <source>
        <dbReference type="Proteomes" id="UP000182229"/>
    </source>
</evidence>
<evidence type="ECO:0000313" key="3">
    <source>
        <dbReference type="EMBL" id="OJH34878.1"/>
    </source>
</evidence>
<evidence type="ECO:0000256" key="2">
    <source>
        <dbReference type="SAM" id="SignalP"/>
    </source>
</evidence>
<protein>
    <submittedName>
        <fullName evidence="3">Isoquinoline 1-oxidoreductase subunit</fullName>
    </submittedName>
</protein>
<dbReference type="AlphaFoldDB" id="A0A1L9AXZ3"/>
<reference evidence="3 4" key="2">
    <citation type="submission" date="2016-12" db="EMBL/GenBank/DDBJ databases">
        <title>Draft Genome Sequence of Cystobacter ferrugineus Strain Cbfe23.</title>
        <authorList>
            <person name="Akbar S."/>
            <person name="Dowd S.E."/>
            <person name="Stevens D.C."/>
        </authorList>
    </citation>
    <scope>NUCLEOTIDE SEQUENCE [LARGE SCALE GENOMIC DNA]</scope>
    <source>
        <strain evidence="3 4">Cbfe23</strain>
    </source>
</reference>
<sequence>MRVLRVMLRALSTACVLLVGCKNAARPPPPPEPAPRTGSEEARLPPLRPVSDFSTIADPQARSIALFTEAGRVITHPRCTNCHPADGVPRQGLEQRRHLPAVSGGESGHGPPGLPCTACHQAVNLPVVGETLRGVPGNPKWALAPAEMAWVGRSLGSICAQLKDPARNGGKDLARLHHHMAEDVLVAWGWNPGPGLQAVPGTQRAFGELIQAWIDTGAHCPEP</sequence>
<gene>
    <name evidence="3" type="ORF">BON30_40500</name>
</gene>
<dbReference type="SUPFAM" id="SSF48695">
    <property type="entry name" value="Multiheme cytochromes"/>
    <property type="match status" value="1"/>
</dbReference>
<dbReference type="InterPro" id="IPR036280">
    <property type="entry name" value="Multihaem_cyt_sf"/>
</dbReference>
<dbReference type="OrthoDB" id="656942at2"/>
<keyword evidence="4" id="KW-1185">Reference proteome</keyword>
<dbReference type="STRING" id="83449.BON30_40500"/>
<feature type="signal peptide" evidence="2">
    <location>
        <begin position="1"/>
        <end position="24"/>
    </location>
</feature>
<feature type="region of interest" description="Disordered" evidence="1">
    <location>
        <begin position="22"/>
        <end position="50"/>
    </location>
</feature>
<comment type="caution">
    <text evidence="3">The sequence shown here is derived from an EMBL/GenBank/DDBJ whole genome shotgun (WGS) entry which is preliminary data.</text>
</comment>
<reference evidence="4" key="1">
    <citation type="submission" date="2016-11" db="EMBL/GenBank/DDBJ databases">
        <authorList>
            <person name="Shukria A."/>
            <person name="Stevens D.C."/>
        </authorList>
    </citation>
    <scope>NUCLEOTIDE SEQUENCE [LARGE SCALE GENOMIC DNA]</scope>
    <source>
        <strain evidence="4">Cbfe23</strain>
    </source>
</reference>
<evidence type="ECO:0000256" key="1">
    <source>
        <dbReference type="SAM" id="MobiDB-lite"/>
    </source>
</evidence>
<proteinExistence type="predicted"/>
<dbReference type="Proteomes" id="UP000182229">
    <property type="component" value="Unassembled WGS sequence"/>
</dbReference>
<feature type="chain" id="PRO_5012363445" evidence="2">
    <location>
        <begin position="25"/>
        <end position="223"/>
    </location>
</feature>
<organism evidence="3 4">
    <name type="scientific">Cystobacter ferrugineus</name>
    <dbReference type="NCBI Taxonomy" id="83449"/>
    <lineage>
        <taxon>Bacteria</taxon>
        <taxon>Pseudomonadati</taxon>
        <taxon>Myxococcota</taxon>
        <taxon>Myxococcia</taxon>
        <taxon>Myxococcales</taxon>
        <taxon>Cystobacterineae</taxon>
        <taxon>Archangiaceae</taxon>
        <taxon>Cystobacter</taxon>
    </lineage>
</organism>
<accession>A0A1L9AXZ3</accession>
<name>A0A1L9AXZ3_9BACT</name>
<dbReference type="EMBL" id="MPIN01000016">
    <property type="protein sequence ID" value="OJH34878.1"/>
    <property type="molecule type" value="Genomic_DNA"/>
</dbReference>
<dbReference type="PROSITE" id="PS51257">
    <property type="entry name" value="PROKAR_LIPOPROTEIN"/>
    <property type="match status" value="1"/>
</dbReference>